<evidence type="ECO:0000256" key="6">
    <source>
        <dbReference type="ARBA" id="ARBA00023242"/>
    </source>
</evidence>
<evidence type="ECO:0000256" key="2">
    <source>
        <dbReference type="ARBA" id="ARBA00010999"/>
    </source>
</evidence>
<keyword evidence="8" id="KW-0802">TPR repeat</keyword>
<dbReference type="InterPro" id="IPR032675">
    <property type="entry name" value="LRR_dom_sf"/>
</dbReference>
<dbReference type="GO" id="GO:0042393">
    <property type="term" value="F:histone binding"/>
    <property type="evidence" value="ECO:0007669"/>
    <property type="project" value="UniProtKB-ARBA"/>
</dbReference>
<keyword evidence="4" id="KW-0677">Repeat</keyword>
<organism evidence="11 12">
    <name type="scientific">Amborella trichopoda</name>
    <dbReference type="NCBI Taxonomy" id="13333"/>
    <lineage>
        <taxon>Eukaryota</taxon>
        <taxon>Viridiplantae</taxon>
        <taxon>Streptophyta</taxon>
        <taxon>Embryophyta</taxon>
        <taxon>Tracheophyta</taxon>
        <taxon>Spermatophyta</taxon>
        <taxon>Magnoliopsida</taxon>
        <taxon>Amborellales</taxon>
        <taxon>Amborellaceae</taxon>
        <taxon>Amborella</taxon>
    </lineage>
</organism>
<comment type="subcellular location">
    <subcellularLocation>
        <location evidence="1">Nucleus</location>
        <location evidence="1">Nucleoplasm</location>
    </subcellularLocation>
</comment>
<dbReference type="SMART" id="SM00368">
    <property type="entry name" value="LRR_RI"/>
    <property type="match status" value="6"/>
</dbReference>
<dbReference type="Gene3D" id="3.80.10.10">
    <property type="entry name" value="Ribonuclease Inhibitor"/>
    <property type="match status" value="1"/>
</dbReference>
<dbReference type="Gene3D" id="1.25.40.10">
    <property type="entry name" value="Tetratricopeptide repeat domain"/>
    <property type="match status" value="3"/>
</dbReference>
<evidence type="ECO:0000256" key="10">
    <source>
        <dbReference type="SAM" id="MobiDB-lite"/>
    </source>
</evidence>
<feature type="repeat" description="TPR" evidence="8">
    <location>
        <begin position="249"/>
        <end position="282"/>
    </location>
</feature>
<dbReference type="OrthoDB" id="626167at2759"/>
<dbReference type="Gramene" id="ERN16061">
    <property type="protein sequence ID" value="ERN16061"/>
    <property type="gene ID" value="AMTR_s00030p00126060"/>
</dbReference>
<dbReference type="GO" id="GO:0072423">
    <property type="term" value="P:response to DNA damage checkpoint signaling"/>
    <property type="evidence" value="ECO:0007669"/>
    <property type="project" value="InterPro"/>
</dbReference>
<dbReference type="SMART" id="SM00028">
    <property type="entry name" value="TPR"/>
    <property type="match status" value="7"/>
</dbReference>
<evidence type="ECO:0000256" key="7">
    <source>
        <dbReference type="ARBA" id="ARBA00069409"/>
    </source>
</evidence>
<dbReference type="OMA" id="HHEVECS"/>
<keyword evidence="3" id="KW-0433">Leucine-rich repeat</keyword>
<dbReference type="FunFam" id="1.25.40.10:FF:000961">
    <property type="entry name" value="Protein TONSOKU"/>
    <property type="match status" value="1"/>
</dbReference>
<dbReference type="SUPFAM" id="SSF52047">
    <property type="entry name" value="RNI-like"/>
    <property type="match status" value="1"/>
</dbReference>
<evidence type="ECO:0000256" key="1">
    <source>
        <dbReference type="ARBA" id="ARBA00004642"/>
    </source>
</evidence>
<evidence type="ECO:0000313" key="11">
    <source>
        <dbReference type="EMBL" id="ERN16061.1"/>
    </source>
</evidence>
<keyword evidence="5" id="KW-0156">Chromatin regulator</keyword>
<evidence type="ECO:0000256" key="4">
    <source>
        <dbReference type="ARBA" id="ARBA00022737"/>
    </source>
</evidence>
<dbReference type="PANTHER" id="PTHR47684">
    <property type="entry name" value="PROTEIN TONSOKU"/>
    <property type="match status" value="1"/>
</dbReference>
<dbReference type="GO" id="GO:0040029">
    <property type="term" value="P:epigenetic regulation of gene expression"/>
    <property type="evidence" value="ECO:0007669"/>
    <property type="project" value="InterPro"/>
</dbReference>
<feature type="compositionally biased region" description="Basic and acidic residues" evidence="10">
    <location>
        <begin position="1"/>
        <end position="10"/>
    </location>
</feature>
<dbReference type="InterPro" id="IPR044227">
    <property type="entry name" value="TONSOKU"/>
</dbReference>
<evidence type="ECO:0000313" key="12">
    <source>
        <dbReference type="Proteomes" id="UP000017836"/>
    </source>
</evidence>
<dbReference type="STRING" id="13333.U5CS71"/>
<keyword evidence="6" id="KW-0539">Nucleus</keyword>
<dbReference type="GO" id="GO:0005654">
    <property type="term" value="C:nucleoplasm"/>
    <property type="evidence" value="ECO:0007669"/>
    <property type="project" value="UniProtKB-SubCell"/>
</dbReference>
<proteinExistence type="inferred from homology"/>
<dbReference type="GO" id="GO:0009933">
    <property type="term" value="P:meristem structural organization"/>
    <property type="evidence" value="ECO:0000318"/>
    <property type="project" value="GO_Central"/>
</dbReference>
<dbReference type="Pfam" id="PF13374">
    <property type="entry name" value="TPR_10"/>
    <property type="match status" value="1"/>
</dbReference>
<comment type="similarity">
    <text evidence="2">Belongs to the Tonsoku family.</text>
</comment>
<evidence type="ECO:0000256" key="8">
    <source>
        <dbReference type="PROSITE-ProRule" id="PRU00339"/>
    </source>
</evidence>
<dbReference type="GO" id="GO:0005634">
    <property type="term" value="C:nucleus"/>
    <property type="evidence" value="ECO:0000318"/>
    <property type="project" value="GO_Central"/>
</dbReference>
<name>U5CS71_AMBTC</name>
<feature type="region of interest" description="Disordered" evidence="10">
    <location>
        <begin position="1"/>
        <end position="22"/>
    </location>
</feature>
<gene>
    <name evidence="11" type="ORF">AMTR_s00030p00126060</name>
</gene>
<evidence type="ECO:0000256" key="9">
    <source>
        <dbReference type="SAM" id="Coils"/>
    </source>
</evidence>
<keyword evidence="12" id="KW-1185">Reference proteome</keyword>
<evidence type="ECO:0000256" key="3">
    <source>
        <dbReference type="ARBA" id="ARBA00022614"/>
    </source>
</evidence>
<dbReference type="HOGENOM" id="CLU_006349_0_0_1"/>
<dbReference type="Pfam" id="PF13181">
    <property type="entry name" value="TPR_8"/>
    <property type="match status" value="2"/>
</dbReference>
<keyword evidence="9" id="KW-0175">Coiled coil</keyword>
<protein>
    <recommendedName>
        <fullName evidence="7">Protein TONSOKU</fullName>
    </recommendedName>
</protein>
<accession>U5CS71</accession>
<dbReference type="Proteomes" id="UP000017836">
    <property type="component" value="Unassembled WGS sequence"/>
</dbReference>
<dbReference type="SUPFAM" id="SSF48452">
    <property type="entry name" value="TPR-like"/>
    <property type="match status" value="3"/>
</dbReference>
<reference evidence="12" key="1">
    <citation type="journal article" date="2013" name="Science">
        <title>The Amborella genome and the evolution of flowering plants.</title>
        <authorList>
            <consortium name="Amborella Genome Project"/>
        </authorList>
    </citation>
    <scope>NUCLEOTIDE SEQUENCE [LARGE SCALE GENOMIC DNA]</scope>
</reference>
<dbReference type="KEGG" id="atr:18444359"/>
<sequence length="1281" mass="143690">MPRDDTELRSAKNAFNEASKTGNHHEEARWANVIGDIYKRRGEYVEALKWLRKDYEVSVKHLPEKHLLPTCQSLGEVYLRLQDFEEALIYQKKHLEYAKDARDLIEQQRATTQLGRTYYEIFNTSESDHRALRNSKKYFKMAMELARELKGNSRNHKSSSFLKEFIDAHNNLGMLEMDLDNYEEARKILLEGLKICNDEEVPVNDDARSRLHNNLGNVYMELRIWNKAKEHIERDIFICNKISHLQGEAKGFINLGELHWRLLEYDEAMSCYQKALKIARSMEDEDALVEQINQNLKTVKEARGVLEELTKEEQKLKKLERGTIKVRGTPDERGYLLKQNVLLDLLIDKSSMIRAWPKHREFAKKKKKVASELGDKEKLGDAFLVIGEAYQNLRNFDKAHKWYKKSWNVYKSIDNLGGQGLAKVNIGIVLDSAGDWAGALNSYEDGYKFAVESNLISVQITALENMHYSHMLRFDNVEKARELQQTIENLKISQNEKIGGKHLEDDCCSESATGEQYFSDTESDAHGSLNIIEEPSTSMPVDPINTIGVRDDLPLASFIQSCKKSSWSQKSQVGCCREKSPICGDSMEGFSGDNQQLLGRKRIRLVLSDDEFDNDDERGHPREKMDIHPIHVGVTSDEAVAEQKKDVSTEPAQSNTISCKVGDIMISVPISSCLEGDTLSIACMKVDLACRYYLMLLEEKRSKGVLPVIRDLKHNGKPLKSTEFIEDLRDCFGGESWIEVVIGGWVQKHLIKFYIDCCVKCSEEPNMKLLRNLYNLEVSEDEVVVSDCELQDVSFLPLSKALLEHGTVSILNLSHNLLGNETLKKLHEVFSLSCQSYGGLTLDLHCNRFGPTALFQICECPVLFNRLEVLNLSGNRLTDACASYLSTILEKCKALYSLSIESCSITSRTIQNIADGLDNKSGLWQLSIGKNNPISGNAMRCLLDKLLSLKRFSGLNLVGIKFTKPMVDILCRFAKSSSSLSSLMLGCTSIGLDGALKLTEALSNGSQELVKLDLSFCGVTSHDFVQPVTNIVSITGLLQLNLSGNLLGQQGLGALASFLVSPHCCLRVLNLNNCNLGLAGILQIHQSLAVNNSMEELYLAENVTLTNDISLNDLPKENPSLNCSHRKFKLSLTSTKRKIALDNQLGLPEQVSDIKGLEVADSEGDENREDAYLSGFDDSCASSHPPSELEMVGMEATEELCSKEISGQFIQDLSTAIAMAKTLQLLDLSGNGFSMEAVEAMHLSWSLNSRCGGLRHVQEGIVHFYVEGRKCCGVRPCCRRD</sequence>
<dbReference type="eggNOG" id="KOG0619">
    <property type="taxonomic scope" value="Eukaryota"/>
</dbReference>
<dbReference type="eggNOG" id="KOG1124">
    <property type="taxonomic scope" value="Eukaryota"/>
</dbReference>
<dbReference type="PANTHER" id="PTHR47684:SF1">
    <property type="entry name" value="PROTEIN TONSOKU"/>
    <property type="match status" value="1"/>
</dbReference>
<feature type="coiled-coil region" evidence="9">
    <location>
        <begin position="282"/>
        <end position="322"/>
    </location>
</feature>
<dbReference type="PROSITE" id="PS50005">
    <property type="entry name" value="TPR"/>
    <property type="match status" value="1"/>
</dbReference>
<dbReference type="InterPro" id="IPR019734">
    <property type="entry name" value="TPR_rpt"/>
</dbReference>
<dbReference type="FunFam" id="3.80.10.10:FF:000500">
    <property type="entry name" value="Protein TONSOKU"/>
    <property type="match status" value="1"/>
</dbReference>
<evidence type="ECO:0000256" key="5">
    <source>
        <dbReference type="ARBA" id="ARBA00022853"/>
    </source>
</evidence>
<dbReference type="InterPro" id="IPR011990">
    <property type="entry name" value="TPR-like_helical_dom_sf"/>
</dbReference>
<dbReference type="EMBL" id="KI392485">
    <property type="protein sequence ID" value="ERN16061.1"/>
    <property type="molecule type" value="Genomic_DNA"/>
</dbReference>